<dbReference type="KEGG" id="clup:CLUP02_03801"/>
<evidence type="ECO:0000313" key="2">
    <source>
        <dbReference type="EMBL" id="UQC78324.1"/>
    </source>
</evidence>
<feature type="region of interest" description="Disordered" evidence="1">
    <location>
        <begin position="11"/>
        <end position="35"/>
    </location>
</feature>
<keyword evidence="3" id="KW-1185">Reference proteome</keyword>
<gene>
    <name evidence="2" type="ORF">CLUP02_03801</name>
</gene>
<feature type="region of interest" description="Disordered" evidence="1">
    <location>
        <begin position="266"/>
        <end position="290"/>
    </location>
</feature>
<name>A0A9Q8WCI1_9PEZI</name>
<proteinExistence type="predicted"/>
<evidence type="ECO:0000313" key="3">
    <source>
        <dbReference type="Proteomes" id="UP000830671"/>
    </source>
</evidence>
<dbReference type="GeneID" id="73337828"/>
<dbReference type="EMBL" id="CP019474">
    <property type="protein sequence ID" value="UQC78324.1"/>
    <property type="molecule type" value="Genomic_DNA"/>
</dbReference>
<protein>
    <submittedName>
        <fullName evidence="2">Uncharacterized protein</fullName>
    </submittedName>
</protein>
<dbReference type="AlphaFoldDB" id="A0A9Q8WCI1"/>
<reference evidence="2" key="1">
    <citation type="journal article" date="2021" name="Mol. Plant Microbe Interact.">
        <title>Complete Genome Sequence of the Plant-Pathogenic Fungus Colletotrichum lupini.</title>
        <authorList>
            <person name="Baroncelli R."/>
            <person name="Pensec F."/>
            <person name="Da Lio D."/>
            <person name="Boufleur T."/>
            <person name="Vicente I."/>
            <person name="Sarrocco S."/>
            <person name="Picot A."/>
            <person name="Baraldi E."/>
            <person name="Sukno S."/>
            <person name="Thon M."/>
            <person name="Le Floch G."/>
        </authorList>
    </citation>
    <scope>NUCLEOTIDE SEQUENCE</scope>
    <source>
        <strain evidence="2">IMI 504893</strain>
    </source>
</reference>
<sequence length="409" mass="45297">MWLKLKENRYLPTGTNNQGTKVPEAPETKLPRHMEGDGDIKQPFSLLIITLFLLCDESLSLHLQGIASFAWKNNYNLMDWHQTSGQLCLSTETTIGPQVVAHGRGRSTNHGLYLPNSSYTNRQDKNGKLHRNKERFRPFIHEMHPGKERNGHTPATYSNHQMCSYLQVWPELWKCAKGILAEDAPMEARTASSSVSKSIGEHEIYGLGSPAAHSRQQPKAGLLHSESQLVITSATLGMPRAKCLGRAASDPPQSIVTFESFRHFGHNSTSHSASRRPLRDPALPSAARPMSMQTRLNDPNVDIQPTARIDIIGISRMLSSWPDSSSPSNFQGLKLSMPVHLVGIDPSSRAFWSTTNCMTPPAIIIPIGKAKFNSTVCCFLQASTKPYGPIPIHDLNFSSTSHPTPTFDF</sequence>
<evidence type="ECO:0000256" key="1">
    <source>
        <dbReference type="SAM" id="MobiDB-lite"/>
    </source>
</evidence>
<dbReference type="RefSeq" id="XP_049139961.1">
    <property type="nucleotide sequence ID" value="XM_049282818.1"/>
</dbReference>
<dbReference type="Proteomes" id="UP000830671">
    <property type="component" value="Chromosome 2"/>
</dbReference>
<organism evidence="2 3">
    <name type="scientific">Colletotrichum lupini</name>
    <dbReference type="NCBI Taxonomy" id="145971"/>
    <lineage>
        <taxon>Eukaryota</taxon>
        <taxon>Fungi</taxon>
        <taxon>Dikarya</taxon>
        <taxon>Ascomycota</taxon>
        <taxon>Pezizomycotina</taxon>
        <taxon>Sordariomycetes</taxon>
        <taxon>Hypocreomycetidae</taxon>
        <taxon>Glomerellales</taxon>
        <taxon>Glomerellaceae</taxon>
        <taxon>Colletotrichum</taxon>
        <taxon>Colletotrichum acutatum species complex</taxon>
    </lineage>
</organism>
<feature type="compositionally biased region" description="Basic and acidic residues" evidence="1">
    <location>
        <begin position="24"/>
        <end position="35"/>
    </location>
</feature>
<accession>A0A9Q8WCI1</accession>